<organism evidence="3 4">
    <name type="scientific">Marinobacter adhaerens (strain DSM 23420 / HP15)</name>
    <dbReference type="NCBI Taxonomy" id="225937"/>
    <lineage>
        <taxon>Bacteria</taxon>
        <taxon>Pseudomonadati</taxon>
        <taxon>Pseudomonadota</taxon>
        <taxon>Gammaproteobacteria</taxon>
        <taxon>Pseudomonadales</taxon>
        <taxon>Marinobacteraceae</taxon>
        <taxon>Marinobacter</taxon>
    </lineage>
</organism>
<dbReference type="Pfam" id="PF00534">
    <property type="entry name" value="Glycos_transf_1"/>
    <property type="match status" value="1"/>
</dbReference>
<dbReference type="Gene3D" id="3.40.50.2000">
    <property type="entry name" value="Glycogen Phosphorylase B"/>
    <property type="match status" value="2"/>
</dbReference>
<dbReference type="PANTHER" id="PTHR12526:SF630">
    <property type="entry name" value="GLYCOSYLTRANSFERASE"/>
    <property type="match status" value="1"/>
</dbReference>
<evidence type="ECO:0000256" key="1">
    <source>
        <dbReference type="SAM" id="Phobius"/>
    </source>
</evidence>
<dbReference type="Proteomes" id="UP000007077">
    <property type="component" value="Plasmid pHP-187"/>
</dbReference>
<name>E4PS20_MARAH</name>
<dbReference type="EMBL" id="CP001980">
    <property type="protein sequence ID" value="ADQ00055.1"/>
    <property type="molecule type" value="Genomic_DNA"/>
</dbReference>
<dbReference type="EC" id="2.4.-.-" evidence="3"/>
<sequence length="371" mass="41451">MSLKRRKAWLLEGSVAVTGAFISAREMARLLQGEMDFTLVLPRGSKIAESELHDFVDVYRLPIRPLRKNFLDVFLYFPYLLLVAVQLRILMWRDKADVLFVNDFYLVQGALLRFLGYKGEILTWVRIDPAAFGHVAKVWLWFAALASQSVIAVSRYIQRVLPDYVQSSLLYDPVSAEFLPAPATADNDDSCFVFLGNYIHGKGQDVALEAMSEVLKTCPDARLEFYGGDMGLEKNREYRRSLERRAEELGLLSSVYFGEAVPSPRTVLLGKRAALNLSRSESFSRTVLEASACGLPVIATRCGGPEEILENGRTGFLIHIGDFAQCADKMSALCKKPDLAKQMGLAGRARVMSTFGVDVFKSEIQALLQRS</sequence>
<dbReference type="HOGENOM" id="CLU_009583_0_4_6"/>
<evidence type="ECO:0000259" key="2">
    <source>
        <dbReference type="Pfam" id="PF00534"/>
    </source>
</evidence>
<feature type="transmembrane region" description="Helical" evidence="1">
    <location>
        <begin position="73"/>
        <end position="92"/>
    </location>
</feature>
<gene>
    <name evidence="3" type="ordered locus">HP15_p187g58</name>
</gene>
<dbReference type="SUPFAM" id="SSF53756">
    <property type="entry name" value="UDP-Glycosyltransferase/glycogen phosphorylase"/>
    <property type="match status" value="1"/>
</dbReference>
<keyword evidence="3" id="KW-0614">Plasmid</keyword>
<feature type="domain" description="Glycosyl transferase family 1" evidence="2">
    <location>
        <begin position="182"/>
        <end position="349"/>
    </location>
</feature>
<dbReference type="PATRIC" id="fig|225937.3.peg.4287"/>
<dbReference type="KEGG" id="mad:HP15_p187g58"/>
<proteinExistence type="predicted"/>
<protein>
    <submittedName>
        <fullName evidence="3">Protein containing glycosyl transferase group 1 domain</fullName>
        <ecNumber evidence="3">2.4.-.-</ecNumber>
    </submittedName>
</protein>
<dbReference type="InterPro" id="IPR001296">
    <property type="entry name" value="Glyco_trans_1"/>
</dbReference>
<keyword evidence="1" id="KW-0472">Membrane</keyword>
<dbReference type="RefSeq" id="WP_014579344.1">
    <property type="nucleotide sequence ID" value="NC_017507.1"/>
</dbReference>
<dbReference type="GO" id="GO:1901135">
    <property type="term" value="P:carbohydrate derivative metabolic process"/>
    <property type="evidence" value="ECO:0007669"/>
    <property type="project" value="UniProtKB-ARBA"/>
</dbReference>
<dbReference type="AlphaFoldDB" id="E4PS20"/>
<dbReference type="GO" id="GO:0016757">
    <property type="term" value="F:glycosyltransferase activity"/>
    <property type="evidence" value="ECO:0007669"/>
    <property type="project" value="UniProtKB-KW"/>
</dbReference>
<dbReference type="PANTHER" id="PTHR12526">
    <property type="entry name" value="GLYCOSYLTRANSFERASE"/>
    <property type="match status" value="1"/>
</dbReference>
<evidence type="ECO:0000313" key="3">
    <source>
        <dbReference type="EMBL" id="ADQ00055.1"/>
    </source>
</evidence>
<dbReference type="CDD" id="cd03801">
    <property type="entry name" value="GT4_PimA-like"/>
    <property type="match status" value="1"/>
</dbReference>
<keyword evidence="3" id="KW-0328">Glycosyltransferase</keyword>
<keyword evidence="3" id="KW-0808">Transferase</keyword>
<dbReference type="CAZy" id="GT4">
    <property type="family name" value="Glycosyltransferase Family 4"/>
</dbReference>
<evidence type="ECO:0000313" key="4">
    <source>
        <dbReference type="Proteomes" id="UP000007077"/>
    </source>
</evidence>
<keyword evidence="1" id="KW-0812">Transmembrane</keyword>
<keyword evidence="1" id="KW-1133">Transmembrane helix</keyword>
<reference evidence="3 4" key="1">
    <citation type="journal article" date="2010" name="Stand. Genomic Sci.">
        <title>Complete genome sequence of Marinobacter adhaerens type strain (HP15), a diatom-interacting marine microorganism.</title>
        <authorList>
            <person name="Gardes A."/>
            <person name="Kaeppel E."/>
            <person name="Shehzad A."/>
            <person name="Seebah S."/>
            <person name="Teeling H."/>
            <person name="Yarza P."/>
            <person name="Glockner F.O."/>
            <person name="Grossart H.P."/>
            <person name="Ullrich M.S."/>
        </authorList>
    </citation>
    <scope>NUCLEOTIDE SEQUENCE [LARGE SCALE GENOMIC DNA]</scope>
    <source>
        <strain evidence="4">DSM 23420 / HP15</strain>
        <plasmid evidence="4">Plasmid pHP-187</plasmid>
    </source>
</reference>
<geneLocation type="plasmid" evidence="3 4">
    <name>pHP-187</name>
</geneLocation>
<accession>E4PS20</accession>
<reference evidence="4" key="2">
    <citation type="submission" date="2010-02" db="EMBL/GenBank/DDBJ databases">
        <title>Complete genome sequence of Marinobacter adhaerens type strain (HP15).</title>
        <authorList>
            <person name="Gaerdes A.A.M."/>
            <person name="Kaeppel E."/>
            <person name="Shezad A."/>
            <person name="Seebah S."/>
            <person name="Teeling H."/>
            <person name="Yarza P."/>
            <person name="Gloeckner F.O."/>
            <person name="Ullrich M.S."/>
        </authorList>
    </citation>
    <scope>NUCLEOTIDE SEQUENCE [LARGE SCALE GENOMIC DNA]</scope>
    <source>
        <strain evidence="4">DSM 23420 / HP15</strain>
        <plasmid evidence="4">Plasmid pHP-187</plasmid>
    </source>
</reference>